<evidence type="ECO:0000256" key="1">
    <source>
        <dbReference type="ARBA" id="ARBA00008535"/>
    </source>
</evidence>
<reference evidence="5" key="1">
    <citation type="submission" date="2025-08" db="UniProtKB">
        <authorList>
            <consortium name="Ensembl"/>
        </authorList>
    </citation>
    <scope>IDENTIFICATION</scope>
</reference>
<dbReference type="PROSITE" id="PS51720">
    <property type="entry name" value="G_AIG1"/>
    <property type="match status" value="1"/>
</dbReference>
<protein>
    <recommendedName>
        <fullName evidence="4">AIG1-type G domain-containing protein</fullName>
    </recommendedName>
</protein>
<reference evidence="5" key="2">
    <citation type="submission" date="2025-09" db="UniProtKB">
        <authorList>
            <consortium name="Ensembl"/>
        </authorList>
    </citation>
    <scope>IDENTIFICATION</scope>
</reference>
<accession>A0A3B3XM81</accession>
<keyword evidence="2" id="KW-0547">Nucleotide-binding</keyword>
<dbReference type="Gene3D" id="3.40.50.300">
    <property type="entry name" value="P-loop containing nucleotide triphosphate hydrolases"/>
    <property type="match status" value="2"/>
</dbReference>
<dbReference type="SUPFAM" id="SSF52540">
    <property type="entry name" value="P-loop containing nucleoside triphosphate hydrolases"/>
    <property type="match status" value="1"/>
</dbReference>
<dbReference type="Pfam" id="PF04548">
    <property type="entry name" value="AIG1"/>
    <property type="match status" value="1"/>
</dbReference>
<dbReference type="GO" id="GO:0005525">
    <property type="term" value="F:GTP binding"/>
    <property type="evidence" value="ECO:0007669"/>
    <property type="project" value="UniProtKB-KW"/>
</dbReference>
<dbReference type="PANTHER" id="PTHR10903">
    <property type="entry name" value="GTPASE, IMAP FAMILY MEMBER-RELATED"/>
    <property type="match status" value="1"/>
</dbReference>
<evidence type="ECO:0000256" key="3">
    <source>
        <dbReference type="ARBA" id="ARBA00023134"/>
    </source>
</evidence>
<evidence type="ECO:0000256" key="2">
    <source>
        <dbReference type="ARBA" id="ARBA00022741"/>
    </source>
</evidence>
<dbReference type="AlphaFoldDB" id="A0A3B3XM81"/>
<dbReference type="Proteomes" id="UP000261480">
    <property type="component" value="Unplaced"/>
</dbReference>
<comment type="similarity">
    <text evidence="1">Belongs to the TRAFAC class TrmE-Era-EngA-EngB-Septin-like GTPase superfamily. AIG1/Toc34/Toc159-like paraseptin GTPase family. IAN subfamily.</text>
</comment>
<organism evidence="5 6">
    <name type="scientific">Poecilia mexicana</name>
    <dbReference type="NCBI Taxonomy" id="48701"/>
    <lineage>
        <taxon>Eukaryota</taxon>
        <taxon>Metazoa</taxon>
        <taxon>Chordata</taxon>
        <taxon>Craniata</taxon>
        <taxon>Vertebrata</taxon>
        <taxon>Euteleostomi</taxon>
        <taxon>Actinopterygii</taxon>
        <taxon>Neopterygii</taxon>
        <taxon>Teleostei</taxon>
        <taxon>Neoteleostei</taxon>
        <taxon>Acanthomorphata</taxon>
        <taxon>Ovalentaria</taxon>
        <taxon>Atherinomorphae</taxon>
        <taxon>Cyprinodontiformes</taxon>
        <taxon>Poeciliidae</taxon>
        <taxon>Poeciliinae</taxon>
        <taxon>Poecilia</taxon>
    </lineage>
</organism>
<keyword evidence="3" id="KW-0342">GTP-binding</keyword>
<dbReference type="PANTHER" id="PTHR10903:SF107">
    <property type="entry name" value="GTPASE IMAP FAMILY MEMBER 4-LIKE-RELATED"/>
    <property type="match status" value="1"/>
</dbReference>
<dbReference type="FunFam" id="3.40.50.300:FF:001809">
    <property type="entry name" value="Si:ch1073-365p7.2"/>
    <property type="match status" value="1"/>
</dbReference>
<dbReference type="InterPro" id="IPR045058">
    <property type="entry name" value="GIMA/IAN/Toc"/>
</dbReference>
<dbReference type="InterPro" id="IPR006703">
    <property type="entry name" value="G_AIG1"/>
</dbReference>
<name>A0A3B3XM81_9TELE</name>
<sequence>MMIGGYYACKSSSGNTILGKHVFNVNEKIDRTTTHSEISHGVVEGRRLTVVDSPGWFYINTLQETSEMDKLEIENSVNLCPPGPHAVLLVIPVMINADDFYLRSVQEHMSLFQEEIWKHTLVLFTFGDWLGVKTVEEQIESDEGLQWIVNKCENRYHVLNNKDHSDKTQVKELLEKIEEMWAGNEDPYYEVELDRAAELETKRETGDKMARRLKTINERKSRVLKELIGGERHKITDIRIVLVGQKCSGKSVAGNMILFKECFSLTPDRAWLKKVKIC</sequence>
<keyword evidence="6" id="KW-1185">Reference proteome</keyword>
<evidence type="ECO:0000259" key="4">
    <source>
        <dbReference type="PROSITE" id="PS51720"/>
    </source>
</evidence>
<dbReference type="InterPro" id="IPR027417">
    <property type="entry name" value="P-loop_NTPase"/>
</dbReference>
<evidence type="ECO:0000313" key="6">
    <source>
        <dbReference type="Proteomes" id="UP000261480"/>
    </source>
</evidence>
<feature type="domain" description="AIG1-type G" evidence="4">
    <location>
        <begin position="1"/>
        <end position="198"/>
    </location>
</feature>
<dbReference type="Ensembl" id="ENSPMET00000024629.1">
    <property type="protein sequence ID" value="ENSPMEP00000016136.1"/>
    <property type="gene ID" value="ENSPMEG00000018747.1"/>
</dbReference>
<evidence type="ECO:0000313" key="5">
    <source>
        <dbReference type="Ensembl" id="ENSPMEP00000016136.1"/>
    </source>
</evidence>
<proteinExistence type="inferred from homology"/>